<organism evidence="1 2">
    <name type="scientific">Cetraspora pellucida</name>
    <dbReference type="NCBI Taxonomy" id="1433469"/>
    <lineage>
        <taxon>Eukaryota</taxon>
        <taxon>Fungi</taxon>
        <taxon>Fungi incertae sedis</taxon>
        <taxon>Mucoromycota</taxon>
        <taxon>Glomeromycotina</taxon>
        <taxon>Glomeromycetes</taxon>
        <taxon>Diversisporales</taxon>
        <taxon>Gigasporaceae</taxon>
        <taxon>Cetraspora</taxon>
    </lineage>
</organism>
<proteinExistence type="predicted"/>
<dbReference type="OrthoDB" id="2483307at2759"/>
<feature type="non-terminal residue" evidence="1">
    <location>
        <position position="42"/>
    </location>
</feature>
<evidence type="ECO:0000313" key="1">
    <source>
        <dbReference type="EMBL" id="CAG8803329.1"/>
    </source>
</evidence>
<reference evidence="1" key="1">
    <citation type="submission" date="2021-06" db="EMBL/GenBank/DDBJ databases">
        <authorList>
            <person name="Kallberg Y."/>
            <person name="Tangrot J."/>
            <person name="Rosling A."/>
        </authorList>
    </citation>
    <scope>NUCLEOTIDE SEQUENCE</scope>
    <source>
        <strain evidence="1">FL966</strain>
    </source>
</reference>
<dbReference type="EMBL" id="CAJVQA010032555">
    <property type="protein sequence ID" value="CAG8803329.1"/>
    <property type="molecule type" value="Genomic_DNA"/>
</dbReference>
<name>A0A9N9JYC0_9GLOM</name>
<gene>
    <name evidence="1" type="ORF">CPELLU_LOCUS17888</name>
</gene>
<keyword evidence="2" id="KW-1185">Reference proteome</keyword>
<protein>
    <submittedName>
        <fullName evidence="1">17322_t:CDS:1</fullName>
    </submittedName>
</protein>
<evidence type="ECO:0000313" key="2">
    <source>
        <dbReference type="Proteomes" id="UP000789759"/>
    </source>
</evidence>
<comment type="caution">
    <text evidence="1">The sequence shown here is derived from an EMBL/GenBank/DDBJ whole genome shotgun (WGS) entry which is preliminary data.</text>
</comment>
<dbReference type="Proteomes" id="UP000789759">
    <property type="component" value="Unassembled WGS sequence"/>
</dbReference>
<dbReference type="AlphaFoldDB" id="A0A9N9JYC0"/>
<accession>A0A9N9JYC0</accession>
<sequence length="42" mass="4946">MVKETLDKEKKLVRIIDLKYLSLNYDIYNVGGILNLNDTNFK</sequence>